<dbReference type="InterPro" id="IPR050708">
    <property type="entry name" value="T6SS_VgrG/RHS"/>
</dbReference>
<feature type="compositionally biased region" description="Low complexity" evidence="1">
    <location>
        <begin position="157"/>
        <end position="199"/>
    </location>
</feature>
<feature type="region of interest" description="Disordered" evidence="1">
    <location>
        <begin position="154"/>
        <end position="201"/>
    </location>
</feature>
<dbReference type="EMBL" id="ABOU02000009">
    <property type="protein sequence ID" value="EDY33913.1"/>
    <property type="molecule type" value="Genomic_DNA"/>
</dbReference>
<comment type="caution">
    <text evidence="3">The sequence shown here is derived from an EMBL/GenBank/DDBJ whole genome shotgun (WGS) entry which is preliminary data.</text>
</comment>
<dbReference type="PANTHER" id="PTHR32305">
    <property type="match status" value="1"/>
</dbReference>
<dbReference type="PANTHER" id="PTHR32305:SF15">
    <property type="entry name" value="PROTEIN RHSA-RELATED"/>
    <property type="match status" value="1"/>
</dbReference>
<dbReference type="HOGENOM" id="CLU_044340_0_0_9"/>
<accession>B5CLB2</accession>
<sequence length="479" mass="52529">MYLRAEEEGIFVNPDGTANSDDAFGNVSVRGNTEIQNPYRHNAEYIDASTGNQYRRARYYDVEEGIFMTQDSYGGSLLAPFSQNLYTYAENNPKDYSDPSGQGISSKIKSVAKKVTTTVKNTYNKAKTWVKNTYNKAKNWVSNTYQNAKKALTNVVSSSGSSEKNKSGKSSSGGRYSSGGSNAGNRKYSSSSRGSSKSNFYRPSTYERAKRFGQSRYNWFSSKMKESGNIRNSWTKAIEKTVRKFCTTANRIKKDAVKSVKAANIAIGISAITIGKMKLEQLKKKLPNINISIDYTGTWKDSLQLGLGIVTTGGGLLLTLAGGGSEIASVGSSSAISIPVATEGIGIAGSGLAISFDALRNMFDVRIQKSESSKGDESGKNIRGSSQNYMEQLDDFSENKIDHMVNGSKGSNHNWEKLVPDKNWNDIKNIVNDVMENGEEGPYKSVFSKKKIIDGYEVEVTYNKLSDGTVRISDAWINP</sequence>
<dbReference type="InterPro" id="IPR029109">
    <property type="entry name" value="Ntox35"/>
</dbReference>
<gene>
    <name evidence="3" type="ORF">RUMLAC_00233</name>
</gene>
<keyword evidence="4" id="KW-1185">Reference proteome</keyword>
<dbReference type="AlphaFoldDB" id="B5CLB2"/>
<organism evidence="3 4">
    <name type="scientific">[Ruminococcus] lactaris ATCC 29176</name>
    <dbReference type="NCBI Taxonomy" id="471875"/>
    <lineage>
        <taxon>Bacteria</taxon>
        <taxon>Bacillati</taxon>
        <taxon>Bacillota</taxon>
        <taxon>Clostridia</taxon>
        <taxon>Lachnospirales</taxon>
        <taxon>Lachnospiraceae</taxon>
        <taxon>Mediterraneibacter</taxon>
    </lineage>
</organism>
<reference evidence="3 4" key="1">
    <citation type="submission" date="2008-08" db="EMBL/GenBank/DDBJ databases">
        <title>Draft genome sequence of Ruminococcus lactaris ATCC 29176.</title>
        <authorList>
            <person name="Sudarsanam P."/>
            <person name="Ley R."/>
            <person name="Guruge J."/>
            <person name="Turnbaugh P.J."/>
            <person name="Mahowald M."/>
            <person name="Liep D."/>
            <person name="Gordon J."/>
        </authorList>
    </citation>
    <scope>NUCLEOTIDE SEQUENCE [LARGE SCALE GENOMIC DNA]</scope>
    <source>
        <strain evidence="3 4">ATCC 29176</strain>
    </source>
</reference>
<dbReference type="Gene3D" id="2.180.10.10">
    <property type="entry name" value="RHS repeat-associated core"/>
    <property type="match status" value="1"/>
</dbReference>
<evidence type="ECO:0000256" key="1">
    <source>
        <dbReference type="SAM" id="MobiDB-lite"/>
    </source>
</evidence>
<reference evidence="3 4" key="2">
    <citation type="submission" date="2008-08" db="EMBL/GenBank/DDBJ databases">
        <authorList>
            <person name="Fulton L."/>
            <person name="Clifton S."/>
            <person name="Fulton B."/>
            <person name="Xu J."/>
            <person name="Minx P."/>
            <person name="Pepin K.H."/>
            <person name="Johnson M."/>
            <person name="Bhonagiri V."/>
            <person name="Nash W.E."/>
            <person name="Mardis E.R."/>
            <person name="Wilson R.K."/>
        </authorList>
    </citation>
    <scope>NUCLEOTIDE SEQUENCE [LARGE SCALE GENOMIC DNA]</scope>
    <source>
        <strain evidence="3 4">ATCC 29176</strain>
    </source>
</reference>
<dbReference type="eggNOG" id="COG3209">
    <property type="taxonomic scope" value="Bacteria"/>
</dbReference>
<evidence type="ECO:0000313" key="3">
    <source>
        <dbReference type="EMBL" id="EDY33913.1"/>
    </source>
</evidence>
<dbReference type="NCBIfam" id="TIGR03696">
    <property type="entry name" value="Rhs_assc_core"/>
    <property type="match status" value="1"/>
</dbReference>
<feature type="domain" description="Bacterial toxin 35" evidence="2">
    <location>
        <begin position="411"/>
        <end position="477"/>
    </location>
</feature>
<dbReference type="Pfam" id="PF15534">
    <property type="entry name" value="Ntox35"/>
    <property type="match status" value="1"/>
</dbReference>
<evidence type="ECO:0000313" key="4">
    <source>
        <dbReference type="Proteomes" id="UP000003254"/>
    </source>
</evidence>
<name>B5CLB2_9FIRM</name>
<evidence type="ECO:0000259" key="2">
    <source>
        <dbReference type="Pfam" id="PF15534"/>
    </source>
</evidence>
<dbReference type="Proteomes" id="UP000003254">
    <property type="component" value="Unassembled WGS sequence"/>
</dbReference>
<protein>
    <submittedName>
        <fullName evidence="3">RHS repeat-associated core domain protein</fullName>
    </submittedName>
</protein>
<dbReference type="InterPro" id="IPR022385">
    <property type="entry name" value="Rhs_assc_core"/>
</dbReference>
<proteinExistence type="predicted"/>